<dbReference type="Proteomes" id="UP000632154">
    <property type="component" value="Unassembled WGS sequence"/>
</dbReference>
<proteinExistence type="predicted"/>
<sequence>MSRPGRGGGWGDLPPPEEFMVMRCQNNPERRLVHEYWPGAGGFGGSEKVVWTADAVTYFPSGFGWATVREHSFTLTEVERELQC</sequence>
<name>A0ABQ3K4Q8_9DEIO</name>
<reference evidence="2" key="1">
    <citation type="journal article" date="2019" name="Int. J. Syst. Evol. Microbiol.">
        <title>The Global Catalogue of Microorganisms (GCM) 10K type strain sequencing project: providing services to taxonomists for standard genome sequencing and annotation.</title>
        <authorList>
            <consortium name="The Broad Institute Genomics Platform"/>
            <consortium name="The Broad Institute Genome Sequencing Center for Infectious Disease"/>
            <person name="Wu L."/>
            <person name="Ma J."/>
        </authorList>
    </citation>
    <scope>NUCLEOTIDE SEQUENCE [LARGE SCALE GENOMIC DNA]</scope>
    <source>
        <strain evidence="2">CGMCC 1.18439</strain>
    </source>
</reference>
<comment type="caution">
    <text evidence="1">The sequence shown here is derived from an EMBL/GenBank/DDBJ whole genome shotgun (WGS) entry which is preliminary data.</text>
</comment>
<evidence type="ECO:0000313" key="1">
    <source>
        <dbReference type="EMBL" id="GHG03354.1"/>
    </source>
</evidence>
<gene>
    <name evidence="1" type="ORF">GCM10017783_14750</name>
</gene>
<evidence type="ECO:0000313" key="2">
    <source>
        <dbReference type="Proteomes" id="UP000632154"/>
    </source>
</evidence>
<keyword evidence="2" id="KW-1185">Reference proteome</keyword>
<dbReference type="RefSeq" id="WP_189643036.1">
    <property type="nucleotide sequence ID" value="NZ_BNAL01000016.1"/>
</dbReference>
<accession>A0ABQ3K4Q8</accession>
<protein>
    <submittedName>
        <fullName evidence="1">Uncharacterized protein</fullName>
    </submittedName>
</protein>
<organism evidence="1 2">
    <name type="scientific">Deinococcus piscis</name>
    <dbReference type="NCBI Taxonomy" id="394230"/>
    <lineage>
        <taxon>Bacteria</taxon>
        <taxon>Thermotogati</taxon>
        <taxon>Deinococcota</taxon>
        <taxon>Deinococci</taxon>
        <taxon>Deinococcales</taxon>
        <taxon>Deinococcaceae</taxon>
        <taxon>Deinococcus</taxon>
    </lineage>
</organism>
<dbReference type="EMBL" id="BNAL01000016">
    <property type="protein sequence ID" value="GHG03354.1"/>
    <property type="molecule type" value="Genomic_DNA"/>
</dbReference>